<dbReference type="CDD" id="cd10567">
    <property type="entry name" value="SWIB-MDM2_like"/>
    <property type="match status" value="1"/>
</dbReference>
<accession>A0A1M6BG20</accession>
<dbReference type="SUPFAM" id="SSF47592">
    <property type="entry name" value="SWIB/MDM2 domain"/>
    <property type="match status" value="1"/>
</dbReference>
<dbReference type="PANTHER" id="PTHR13844">
    <property type="entry name" value="SWI/SNF-RELATED MATRIX-ASSOCIATED ACTIN-DEPENDENT REGULATOR OF CHROMATIN SUBFAMILY D"/>
    <property type="match status" value="1"/>
</dbReference>
<dbReference type="AlphaFoldDB" id="A0A1M6BG20"/>
<name>A0A1M6BG20_9BURK</name>
<dbReference type="InterPro" id="IPR036885">
    <property type="entry name" value="SWIB_MDM2_dom_sf"/>
</dbReference>
<evidence type="ECO:0000259" key="1">
    <source>
        <dbReference type="PROSITE" id="PS51925"/>
    </source>
</evidence>
<protein>
    <submittedName>
        <fullName evidence="2">SWIB/MDM2 domain-containing protein</fullName>
    </submittedName>
</protein>
<sequence>MATTEKPARKPNAAFMKPLTPSATLAAIIGPEAVPRTEVTKKIWDYIKKHDLQDPANRRNINADDKLRPLFGKEQVSMFELTKLVSGHLK</sequence>
<evidence type="ECO:0000313" key="3">
    <source>
        <dbReference type="Proteomes" id="UP000184226"/>
    </source>
</evidence>
<dbReference type="Proteomes" id="UP000184226">
    <property type="component" value="Unassembled WGS sequence"/>
</dbReference>
<dbReference type="EMBL" id="FQXE01000026">
    <property type="protein sequence ID" value="SHI47626.1"/>
    <property type="molecule type" value="Genomic_DNA"/>
</dbReference>
<dbReference type="InterPro" id="IPR003121">
    <property type="entry name" value="SWIB_MDM2_domain"/>
</dbReference>
<dbReference type="SMART" id="SM00151">
    <property type="entry name" value="SWIB"/>
    <property type="match status" value="1"/>
</dbReference>
<evidence type="ECO:0000313" key="2">
    <source>
        <dbReference type="EMBL" id="SHI47626.1"/>
    </source>
</evidence>
<dbReference type="OrthoDB" id="680184at2"/>
<dbReference type="STRING" id="658167.SAMN04488135_1263"/>
<dbReference type="Gene3D" id="1.10.245.10">
    <property type="entry name" value="SWIB/MDM2 domain"/>
    <property type="match status" value="1"/>
</dbReference>
<keyword evidence="3" id="KW-1185">Reference proteome</keyword>
<dbReference type="InterPro" id="IPR019835">
    <property type="entry name" value="SWIB_domain"/>
</dbReference>
<reference evidence="2 3" key="1">
    <citation type="submission" date="2016-11" db="EMBL/GenBank/DDBJ databases">
        <authorList>
            <person name="Jaros S."/>
            <person name="Januszkiewicz K."/>
            <person name="Wedrychowicz H."/>
        </authorList>
    </citation>
    <scope>NUCLEOTIDE SEQUENCE [LARGE SCALE GENOMIC DNA]</scope>
    <source>
        <strain evidence="2 3">CGMCC 1.10190</strain>
    </source>
</reference>
<gene>
    <name evidence="2" type="ORF">SAMN04488135_1263</name>
</gene>
<dbReference type="Pfam" id="PF02201">
    <property type="entry name" value="SWIB"/>
    <property type="match status" value="1"/>
</dbReference>
<dbReference type="PROSITE" id="PS51925">
    <property type="entry name" value="SWIB_MDM2"/>
    <property type="match status" value="1"/>
</dbReference>
<proteinExistence type="predicted"/>
<feature type="domain" description="DM2" evidence="1">
    <location>
        <begin position="14"/>
        <end position="90"/>
    </location>
</feature>
<organism evidence="2 3">
    <name type="scientific">Pollutimonas bauzanensis</name>
    <dbReference type="NCBI Taxonomy" id="658167"/>
    <lineage>
        <taxon>Bacteria</taxon>
        <taxon>Pseudomonadati</taxon>
        <taxon>Pseudomonadota</taxon>
        <taxon>Betaproteobacteria</taxon>
        <taxon>Burkholderiales</taxon>
        <taxon>Alcaligenaceae</taxon>
        <taxon>Pollutimonas</taxon>
    </lineage>
</organism>
<dbReference type="RefSeq" id="WP_073110102.1">
    <property type="nucleotide sequence ID" value="NZ_FQXE01000026.1"/>
</dbReference>